<dbReference type="Pfam" id="PF00176">
    <property type="entry name" value="SNF2-rel_dom"/>
    <property type="match status" value="1"/>
</dbReference>
<comment type="subcellular location">
    <subcellularLocation>
        <location evidence="1">Nucleus</location>
    </subcellularLocation>
</comment>
<evidence type="ECO:0000256" key="9">
    <source>
        <dbReference type="ARBA" id="ARBA00023163"/>
    </source>
</evidence>
<evidence type="ECO:0000256" key="10">
    <source>
        <dbReference type="ARBA" id="ARBA00023242"/>
    </source>
</evidence>
<dbReference type="Gene3D" id="3.40.50.300">
    <property type="entry name" value="P-loop containing nucleotide triphosphate hydrolases"/>
    <property type="match status" value="1"/>
</dbReference>
<evidence type="ECO:0000256" key="4">
    <source>
        <dbReference type="ARBA" id="ARBA00022741"/>
    </source>
</evidence>
<reference evidence="16" key="1">
    <citation type="submission" date="2020-04" db="EMBL/GenBank/DDBJ databases">
        <authorList>
            <person name="Neveu A P."/>
        </authorList>
    </citation>
    <scope>NUCLEOTIDE SEQUENCE</scope>
    <source>
        <tissue evidence="16">Whole embryo</tissue>
    </source>
</reference>
<feature type="compositionally biased region" description="Acidic residues" evidence="12">
    <location>
        <begin position="27"/>
        <end position="41"/>
    </location>
</feature>
<dbReference type="InterPro" id="IPR000953">
    <property type="entry name" value="Chromo/chromo_shadow_dom"/>
</dbReference>
<dbReference type="PROSITE" id="PS00598">
    <property type="entry name" value="CHROMO_1"/>
    <property type="match status" value="1"/>
</dbReference>
<feature type="compositionally biased region" description="Basic residues" evidence="12">
    <location>
        <begin position="1642"/>
        <end position="1658"/>
    </location>
</feature>
<dbReference type="SMART" id="SM01176">
    <property type="entry name" value="DUF4208"/>
    <property type="match status" value="1"/>
</dbReference>
<dbReference type="InterPro" id="IPR000330">
    <property type="entry name" value="SNF2_N"/>
</dbReference>
<feature type="compositionally biased region" description="Basic and acidic residues" evidence="12">
    <location>
        <begin position="1617"/>
        <end position="1634"/>
    </location>
</feature>
<comment type="catalytic activity">
    <reaction evidence="11">
        <text>ATP + H2O = ADP + phosphate + H(+)</text>
        <dbReference type="Rhea" id="RHEA:13065"/>
        <dbReference type="ChEBI" id="CHEBI:15377"/>
        <dbReference type="ChEBI" id="CHEBI:15378"/>
        <dbReference type="ChEBI" id="CHEBI:30616"/>
        <dbReference type="ChEBI" id="CHEBI:43474"/>
        <dbReference type="ChEBI" id="CHEBI:456216"/>
    </reaction>
</comment>
<sequence>MKVPSEPFAHRSTSQMSDETSSSSSESSEEDESTSSDEESQDVSTTPTTGTKYLHEPWLLQNREDGKIATPTPNINSGRSESEDSSSGEADSDSSQAGSSSSDENSNRRGNTKAQRKNIPEWETNPQIYGLRRSSRQKKEPERLNVKDQEESDDEMYRKKRSRRESDAGATLSDSSEEQSSDYESSAMWKKASKINNRSSKLNLMRAKLQGRKSAKSSRHGQSKKSFRHKQESTVSDDDDGLSSGDNQPIRASSRILRNNKVSYKENDSTQETESDEVVEVAEQEIPEEDEATEAIEKIMDHRVGKLGATGSKTTAYSVIVEGDPNKDFDANVDEQETQYLIKWKSWSHLHNTWESEATLRAQNVRGMKRLENFIRRQDEIDIWLRAASPEDREYFYCQQEMNRNVLESYCKVERIIARSRVRNQNNNWDYQVKWCGLPYSECTWEDEQLIIKDFKAEIDSFDMRQDNPCVPKRECKVLRQRPRFVPMTRQPDWFAGKLKLRDYQLEGINWLAHSWCKGNSVILADEMGLGKTIQSIVFLSYLYHTHELYGLFLIIVPLSTMTSWQAEFQTWAPFMNVVVYMGDQSSRATIREVEWTFPSKRYKFNAVLTSYEILLKDKTFLGSHSWSVIAVDEAHRLKNDDSLLYRSLKEFKSNHRLLITGTPLQNSLKELWALLHFIMPEKFESWPVFENTHAQNCDSGYTSLHKVLQPFLLRRVKKDVEKSLPAKVEQILRIPMASQQKQYYKWILTKNYTALMRGNRGSFTSFCNIVMELKKCCNHAYLVKPPEHDAPSVESALQNLLRNSGKMILLDKLLMRLREDGHRVLIFSQMVRMLDIIQDYLIARRLQFQRLDGSVSSDKRRRALDHFNAEGSEDFCFLLSTRAGGLGINLATADTVIIFDSDWNPMNDLQAQARAHRIGQKNQVNIYRLVCAGSVEEDIIERAKKKMVLDHLVIQRMDTSGKTVLFKNSTPSSTTNNPFHKDELTSILKFGAEELFQEADGDDKEPECDIDEILRRAETRQEQVGSSAGDELLSAFKVATFNLDEEETANAGKDWDGIIPEKDRKRIEEEDRKKKEAELYLPRRARKKLKVNAGSDSENASGDSASSDEDDDDGESLPRRRGRPPRLKRGEGDDHVKGFTTAEVRRFIRSFRKFGDPLTRLDAIARDAELSEQSEADLQRLGKQLYDKLIENKNLAENLSQESKEETTKQGRGRGPSFRIAGVSVSVKTTLACIEDLQPLADIIPKSTEERKNFRLNIPVRPIWAWDCTWDLDDDSRLLVGIYEYGMGSWEQIQTDPVFKLDKKLLRPNGEKPQAKQLQSRSEYLIKLIRKAQDQNHPGIGSGTSTGRRRGPTSRDSRAPAPATSTDSKPKRKSRKIKSKSRVVDVDSDVENGANVMPSNETGEIKQENGNANSKSETSSKKHAKRKRKATESLDVGASSKTNEVDANIVVKEKRRKKTAKETSNTAKPSSSKPSKGPVHITVDDPVPVGQEFSGELDQATFRECKERLRPVKHALKQLDRPPPAPEGCEEQVKTEHMRRCLLQIGDRVIECLREFHDPHLINNLRRNLWVFVSKFTEFNAEKLHKLYKTAIKRRELERKERLSKHSKPSSSHHHHEMESSEARKQNSDDNKRTQSTKPGHPNKTRKIHHKSSKKRSPSPVGVKRETNEAAENLSPKPNVTELFERHGKPRNRAISPQRHADDKHARYPSHKNFDDREAWSRRPGGRSPPPPNPEYRSRDPYVKRKRSPYPGDPRSGPPGRSPPYSRDVEFRDERHSREYGRSPPRHRPPPPDRYWRPDFRGSPPPSDYYPPSGAPREWEGRYPPQRGPYPPYHHAPLSPGRSPQGDFHRRRRPEHYQHHGEGARSSQPRSRYQHYGDSPNANFSPPSDNSLPADTARRAEKT</sequence>
<dbReference type="SMART" id="SM00490">
    <property type="entry name" value="HELICc"/>
    <property type="match status" value="1"/>
</dbReference>
<dbReference type="GO" id="GO:0005524">
    <property type="term" value="F:ATP binding"/>
    <property type="evidence" value="ECO:0007669"/>
    <property type="project" value="UniProtKB-KW"/>
</dbReference>
<dbReference type="Gene3D" id="1.10.10.60">
    <property type="entry name" value="Homeodomain-like"/>
    <property type="match status" value="1"/>
</dbReference>
<dbReference type="InterPro" id="IPR014001">
    <property type="entry name" value="Helicase_ATP-bd"/>
</dbReference>
<dbReference type="Pfam" id="PF00271">
    <property type="entry name" value="Helicase_C"/>
    <property type="match status" value="1"/>
</dbReference>
<feature type="region of interest" description="Disordered" evidence="12">
    <location>
        <begin position="1"/>
        <end position="277"/>
    </location>
</feature>
<dbReference type="Pfam" id="PF00385">
    <property type="entry name" value="Chromo"/>
    <property type="match status" value="2"/>
</dbReference>
<evidence type="ECO:0000259" key="13">
    <source>
        <dbReference type="PROSITE" id="PS50013"/>
    </source>
</evidence>
<dbReference type="FunFam" id="3.40.50.300:FF:000130">
    <property type="entry name" value="Chromodomain-helicase-DNA-binding protein 2 isoform 1"/>
    <property type="match status" value="1"/>
</dbReference>
<keyword evidence="3" id="KW-0677">Repeat</keyword>
<feature type="compositionally biased region" description="Low complexity" evidence="12">
    <location>
        <begin position="1469"/>
        <end position="1479"/>
    </location>
</feature>
<feature type="domain" description="Chromo" evidence="13">
    <location>
        <begin position="411"/>
        <end position="474"/>
    </location>
</feature>
<feature type="compositionally biased region" description="Acidic residues" evidence="12">
    <location>
        <begin position="1107"/>
        <end position="1116"/>
    </location>
</feature>
<dbReference type="Pfam" id="PF18375">
    <property type="entry name" value="CDH1_2_SANT_HL1"/>
    <property type="match status" value="1"/>
</dbReference>
<dbReference type="FunFam" id="3.40.50.10810:FF:000007">
    <property type="entry name" value="Chromodomain-helicase-DNA-binding protein 2 isoform 1"/>
    <property type="match status" value="1"/>
</dbReference>
<dbReference type="GO" id="GO:0005634">
    <property type="term" value="C:nucleus"/>
    <property type="evidence" value="ECO:0007669"/>
    <property type="project" value="UniProtKB-SubCell"/>
</dbReference>
<evidence type="ECO:0000256" key="6">
    <source>
        <dbReference type="ARBA" id="ARBA00022840"/>
    </source>
</evidence>
<evidence type="ECO:0000256" key="3">
    <source>
        <dbReference type="ARBA" id="ARBA00022737"/>
    </source>
</evidence>
<evidence type="ECO:0000256" key="5">
    <source>
        <dbReference type="ARBA" id="ARBA00022801"/>
    </source>
</evidence>
<dbReference type="PANTHER" id="PTHR45623:SF14">
    <property type="entry name" value="CHROMODOMAIN-HELICASE-DNA-BINDING PROTEIN 1"/>
    <property type="match status" value="1"/>
</dbReference>
<dbReference type="GO" id="GO:0042393">
    <property type="term" value="F:histone binding"/>
    <property type="evidence" value="ECO:0007669"/>
    <property type="project" value="TreeGrafter"/>
</dbReference>
<evidence type="ECO:0000256" key="2">
    <source>
        <dbReference type="ARBA" id="ARBA00007025"/>
    </source>
</evidence>
<dbReference type="FunFam" id="2.40.50.40:FF:000014">
    <property type="entry name" value="Chromodomain-helicase-DNA-binding protein 2 isoform 1"/>
    <property type="match status" value="1"/>
</dbReference>
<dbReference type="CDD" id="cd18666">
    <property type="entry name" value="CD1_tandem_CHD1-2_like"/>
    <property type="match status" value="1"/>
</dbReference>
<dbReference type="Gene3D" id="3.40.50.10810">
    <property type="entry name" value="Tandem AAA-ATPase domain"/>
    <property type="match status" value="1"/>
</dbReference>
<evidence type="ECO:0000256" key="7">
    <source>
        <dbReference type="ARBA" id="ARBA00023015"/>
    </source>
</evidence>
<organism evidence="16">
    <name type="scientific">Phallusia mammillata</name>
    <dbReference type="NCBI Taxonomy" id="59560"/>
    <lineage>
        <taxon>Eukaryota</taxon>
        <taxon>Metazoa</taxon>
        <taxon>Chordata</taxon>
        <taxon>Tunicata</taxon>
        <taxon>Ascidiacea</taxon>
        <taxon>Phlebobranchia</taxon>
        <taxon>Ascidiidae</taxon>
        <taxon>Phallusia</taxon>
    </lineage>
</organism>
<dbReference type="PANTHER" id="PTHR45623">
    <property type="entry name" value="CHROMODOMAIN-HELICASE-DNA-BINDING PROTEIN 3-RELATED-RELATED"/>
    <property type="match status" value="1"/>
</dbReference>
<feature type="domain" description="Helicase C-terminal" evidence="15">
    <location>
        <begin position="810"/>
        <end position="961"/>
    </location>
</feature>
<keyword evidence="8 16" id="KW-0238">DNA-binding</keyword>
<dbReference type="SMART" id="SM00487">
    <property type="entry name" value="DEXDc"/>
    <property type="match status" value="1"/>
</dbReference>
<feature type="compositionally biased region" description="Basic and acidic residues" evidence="12">
    <location>
        <begin position="1700"/>
        <end position="1722"/>
    </location>
</feature>
<dbReference type="InterPro" id="IPR049730">
    <property type="entry name" value="SNF2/RAD54-like_C"/>
</dbReference>
<accession>A0A6F9D9S4</accession>
<keyword evidence="4" id="KW-0547">Nucleotide-binding</keyword>
<dbReference type="SMART" id="SM00298">
    <property type="entry name" value="CHROMO"/>
    <property type="match status" value="2"/>
</dbReference>
<keyword evidence="9" id="KW-0804">Transcription</keyword>
<feature type="region of interest" description="Disordered" evidence="12">
    <location>
        <begin position="1331"/>
        <end position="1486"/>
    </location>
</feature>
<dbReference type="InterPro" id="IPR023779">
    <property type="entry name" value="Chromodomain_CS"/>
</dbReference>
<dbReference type="PROSITE" id="PS50013">
    <property type="entry name" value="CHROMO_2"/>
    <property type="match status" value="2"/>
</dbReference>
<dbReference type="Gene3D" id="2.40.50.40">
    <property type="match status" value="2"/>
</dbReference>
<dbReference type="CDD" id="cd18793">
    <property type="entry name" value="SF2_C_SNF"/>
    <property type="match status" value="1"/>
</dbReference>
<feature type="compositionally biased region" description="Basic and acidic residues" evidence="12">
    <location>
        <begin position="137"/>
        <end position="149"/>
    </location>
</feature>
<dbReference type="InterPro" id="IPR040793">
    <property type="entry name" value="CDH1_2_SANT_HL1"/>
</dbReference>
<name>A0A6F9D9S4_9ASCI</name>
<feature type="compositionally biased region" description="Low complexity" evidence="12">
    <location>
        <begin position="1094"/>
        <end position="1106"/>
    </location>
</feature>
<feature type="domain" description="Helicase ATP-binding" evidence="14">
    <location>
        <begin position="513"/>
        <end position="682"/>
    </location>
</feature>
<dbReference type="PROSITE" id="PS51194">
    <property type="entry name" value="HELICASE_CTER"/>
    <property type="match status" value="1"/>
</dbReference>
<protein>
    <submittedName>
        <fullName evidence="16">Chromodomain-helicase-DNA-binding protein 1</fullName>
    </submittedName>
</protein>
<feature type="compositionally biased region" description="Basic residues" evidence="12">
    <location>
        <begin position="209"/>
        <end position="228"/>
    </location>
</feature>
<dbReference type="GO" id="GO:0004386">
    <property type="term" value="F:helicase activity"/>
    <property type="evidence" value="ECO:0007669"/>
    <property type="project" value="UniProtKB-KW"/>
</dbReference>
<keyword evidence="5" id="KW-0378">Hydrolase</keyword>
<feature type="compositionally biased region" description="Low complexity" evidence="12">
    <location>
        <begin position="12"/>
        <end position="26"/>
    </location>
</feature>
<feature type="domain" description="Chromo" evidence="13">
    <location>
        <begin position="294"/>
        <end position="386"/>
    </location>
</feature>
<comment type="similarity">
    <text evidence="2">Belongs to the SNF2/RAD54 helicase family.</text>
</comment>
<gene>
    <name evidence="16" type="primary">Chd1l</name>
</gene>
<evidence type="ECO:0000313" key="16">
    <source>
        <dbReference type="EMBL" id="CAB3230436.1"/>
    </source>
</evidence>
<feature type="compositionally biased region" description="Basic and acidic residues" evidence="12">
    <location>
        <begin position="1768"/>
        <end position="1782"/>
    </location>
</feature>
<dbReference type="InterPro" id="IPR025260">
    <property type="entry name" value="CHD1-like_C"/>
</dbReference>
<dbReference type="PROSITE" id="PS51192">
    <property type="entry name" value="HELICASE_ATP_BIND_1"/>
    <property type="match status" value="1"/>
</dbReference>
<feature type="compositionally biased region" description="Basic residues" evidence="12">
    <location>
        <begin position="1371"/>
        <end position="1382"/>
    </location>
</feature>
<evidence type="ECO:0000256" key="12">
    <source>
        <dbReference type="SAM" id="MobiDB-lite"/>
    </source>
</evidence>
<dbReference type="InterPro" id="IPR023780">
    <property type="entry name" value="Chromo_domain"/>
</dbReference>
<dbReference type="Pfam" id="PF23588">
    <property type="entry name" value="HTH_CHD1_Hrp3"/>
    <property type="match status" value="1"/>
</dbReference>
<evidence type="ECO:0000259" key="15">
    <source>
        <dbReference type="PROSITE" id="PS51194"/>
    </source>
</evidence>
<keyword evidence="7" id="KW-0805">Transcription regulation</keyword>
<evidence type="ECO:0000259" key="14">
    <source>
        <dbReference type="PROSITE" id="PS51192"/>
    </source>
</evidence>
<keyword evidence="6" id="KW-0067">ATP-binding</keyword>
<feature type="compositionally biased region" description="Basic residues" evidence="12">
    <location>
        <begin position="1603"/>
        <end position="1616"/>
    </location>
</feature>
<feature type="compositionally biased region" description="Polar residues" evidence="12">
    <location>
        <begin position="1398"/>
        <end position="1418"/>
    </location>
</feature>
<dbReference type="InterPro" id="IPR001650">
    <property type="entry name" value="Helicase_C-like"/>
</dbReference>
<dbReference type="EMBL" id="LR783898">
    <property type="protein sequence ID" value="CAB3230436.1"/>
    <property type="molecule type" value="mRNA"/>
</dbReference>
<feature type="region of interest" description="Disordered" evidence="12">
    <location>
        <begin position="1600"/>
        <end position="1904"/>
    </location>
</feature>
<feature type="compositionally biased region" description="Acidic residues" evidence="12">
    <location>
        <begin position="83"/>
        <end position="92"/>
    </location>
</feature>
<evidence type="ECO:0000256" key="8">
    <source>
        <dbReference type="ARBA" id="ARBA00023125"/>
    </source>
</evidence>
<dbReference type="GO" id="GO:0003682">
    <property type="term" value="F:chromatin binding"/>
    <property type="evidence" value="ECO:0007669"/>
    <property type="project" value="TreeGrafter"/>
</dbReference>
<proteinExistence type="evidence at transcript level"/>
<feature type="compositionally biased region" description="Basic and acidic residues" evidence="12">
    <location>
        <begin position="1791"/>
        <end position="1801"/>
    </location>
</feature>
<dbReference type="GO" id="GO:0000785">
    <property type="term" value="C:chromatin"/>
    <property type="evidence" value="ECO:0007669"/>
    <property type="project" value="TreeGrafter"/>
</dbReference>
<keyword evidence="10" id="KW-0539">Nucleus</keyword>
<dbReference type="InterPro" id="IPR038718">
    <property type="entry name" value="SNF2-like_sf"/>
</dbReference>
<dbReference type="GO" id="GO:0140658">
    <property type="term" value="F:ATP-dependent chromatin remodeler activity"/>
    <property type="evidence" value="ECO:0007669"/>
    <property type="project" value="TreeGrafter"/>
</dbReference>
<dbReference type="GO" id="GO:0016887">
    <property type="term" value="F:ATP hydrolysis activity"/>
    <property type="evidence" value="ECO:0007669"/>
    <property type="project" value="TreeGrafter"/>
</dbReference>
<feature type="compositionally biased region" description="Low complexity" evidence="12">
    <location>
        <begin position="93"/>
        <end position="104"/>
    </location>
</feature>
<evidence type="ECO:0000256" key="11">
    <source>
        <dbReference type="ARBA" id="ARBA00049360"/>
    </source>
</evidence>
<feature type="region of interest" description="Disordered" evidence="12">
    <location>
        <begin position="1091"/>
        <end position="1136"/>
    </location>
</feature>
<keyword evidence="16" id="KW-0347">Helicase</keyword>
<dbReference type="InterPro" id="IPR056302">
    <property type="entry name" value="CHD1-2/Hrp3_HTH"/>
</dbReference>
<dbReference type="SUPFAM" id="SSF54160">
    <property type="entry name" value="Chromo domain-like"/>
    <property type="match status" value="2"/>
</dbReference>
<evidence type="ECO:0000256" key="1">
    <source>
        <dbReference type="ARBA" id="ARBA00004123"/>
    </source>
</evidence>
<dbReference type="InterPro" id="IPR016197">
    <property type="entry name" value="Chromo-like_dom_sf"/>
</dbReference>
<dbReference type="GO" id="GO:0003677">
    <property type="term" value="F:DNA binding"/>
    <property type="evidence" value="ECO:0007669"/>
    <property type="project" value="UniProtKB-KW"/>
</dbReference>
<feature type="compositionally biased region" description="Polar residues" evidence="12">
    <location>
        <begin position="1881"/>
        <end position="1894"/>
    </location>
</feature>
<dbReference type="GO" id="GO:0034728">
    <property type="term" value="P:nucleosome organization"/>
    <property type="evidence" value="ECO:0007669"/>
    <property type="project" value="TreeGrafter"/>
</dbReference>
<dbReference type="SUPFAM" id="SSF52540">
    <property type="entry name" value="P-loop containing nucleoside triphosphate hydrolases"/>
    <property type="match status" value="2"/>
</dbReference>
<dbReference type="Pfam" id="PF13907">
    <property type="entry name" value="CHD1-like_C"/>
    <property type="match status" value="1"/>
</dbReference>
<dbReference type="InterPro" id="IPR027417">
    <property type="entry name" value="P-loop_NTPase"/>
</dbReference>